<dbReference type="AlphaFoldDB" id="A0AAJ5F4K7"/>
<gene>
    <name evidence="4" type="ORF">FCS05_10350</name>
    <name evidence="3" type="ORF">HNQ10_002396</name>
</gene>
<dbReference type="Pfam" id="PF08327">
    <property type="entry name" value="AHSA1"/>
    <property type="match status" value="1"/>
</dbReference>
<dbReference type="RefSeq" id="WP_129118137.1">
    <property type="nucleotide sequence ID" value="NZ_BSUI01000015.1"/>
</dbReference>
<name>A0AAJ5F4K7_9DEIO</name>
<organism evidence="4 5">
    <name type="scientific">Deinococcus metallilatus</name>
    <dbReference type="NCBI Taxonomy" id="1211322"/>
    <lineage>
        <taxon>Bacteria</taxon>
        <taxon>Thermotogati</taxon>
        <taxon>Deinococcota</taxon>
        <taxon>Deinococci</taxon>
        <taxon>Deinococcales</taxon>
        <taxon>Deinococcaceae</taxon>
        <taxon>Deinococcus</taxon>
    </lineage>
</organism>
<dbReference type="InterPro" id="IPR023393">
    <property type="entry name" value="START-like_dom_sf"/>
</dbReference>
<comment type="similarity">
    <text evidence="1">Belongs to the AHA1 family.</text>
</comment>
<comment type="caution">
    <text evidence="4">The sequence shown here is derived from an EMBL/GenBank/DDBJ whole genome shotgun (WGS) entry which is preliminary data.</text>
</comment>
<protein>
    <submittedName>
        <fullName evidence="4">ATPase</fullName>
    </submittedName>
    <submittedName>
        <fullName evidence="3">Uncharacterized protein YndB with AHSA1/START domain</fullName>
    </submittedName>
</protein>
<dbReference type="InterPro" id="IPR013538">
    <property type="entry name" value="ASHA1/2-like_C"/>
</dbReference>
<accession>A0AAJ5F4K7</accession>
<dbReference type="SUPFAM" id="SSF55961">
    <property type="entry name" value="Bet v1-like"/>
    <property type="match status" value="1"/>
</dbReference>
<feature type="domain" description="Activator of Hsp90 ATPase homologue 1/2-like C-terminal" evidence="2">
    <location>
        <begin position="18"/>
        <end position="157"/>
    </location>
</feature>
<evidence type="ECO:0000313" key="5">
    <source>
        <dbReference type="Proteomes" id="UP000308000"/>
    </source>
</evidence>
<reference evidence="3 6" key="2">
    <citation type="submission" date="2020-08" db="EMBL/GenBank/DDBJ databases">
        <title>Genomic Encyclopedia of Type Strains, Phase IV (KMG-IV): sequencing the most valuable type-strain genomes for metagenomic binning, comparative biology and taxonomic classification.</title>
        <authorList>
            <person name="Goeker M."/>
        </authorList>
    </citation>
    <scope>NUCLEOTIDE SEQUENCE [LARGE SCALE GENOMIC DNA]</scope>
    <source>
        <strain evidence="3 6">DSM 105434</strain>
    </source>
</reference>
<reference evidence="4 5" key="1">
    <citation type="submission" date="2019-04" db="EMBL/GenBank/DDBJ databases">
        <title>Deinococcus metalilatus MA1002 mutant No.5.</title>
        <authorList>
            <person name="Park W."/>
            <person name="Park C."/>
        </authorList>
    </citation>
    <scope>NUCLEOTIDE SEQUENCE [LARGE SCALE GENOMIC DNA]</scope>
    <source>
        <strain evidence="4 5">MA1002-m5</strain>
    </source>
</reference>
<evidence type="ECO:0000313" key="4">
    <source>
        <dbReference type="EMBL" id="TLK27264.1"/>
    </source>
</evidence>
<dbReference type="Proteomes" id="UP000536909">
    <property type="component" value="Unassembled WGS sequence"/>
</dbReference>
<sequence length="162" mass="18011">MKSASGEKRIDTAARVIKAPPPVIYQAWTDPQALMTWLPPKGMRGHLDAFDPREGGMYRMALTYQEADHGAPGKSSEHTDVIRGKFLQLVPDERIVQLVEFESDDPAFAGTMTMTWALRHVSGGTEVIFRCENVPTGIRQEDHDEGLRASLENLAAFTERGD</sequence>
<proteinExistence type="inferred from homology"/>
<dbReference type="CDD" id="cd08895">
    <property type="entry name" value="SRPBCC_CalC_Aha1-like_2"/>
    <property type="match status" value="1"/>
</dbReference>
<keyword evidence="6" id="KW-1185">Reference proteome</keyword>
<evidence type="ECO:0000256" key="1">
    <source>
        <dbReference type="ARBA" id="ARBA00006817"/>
    </source>
</evidence>
<dbReference type="Gene3D" id="3.30.530.20">
    <property type="match status" value="1"/>
</dbReference>
<evidence type="ECO:0000313" key="6">
    <source>
        <dbReference type="Proteomes" id="UP000536909"/>
    </source>
</evidence>
<evidence type="ECO:0000313" key="3">
    <source>
        <dbReference type="EMBL" id="MBB5295567.1"/>
    </source>
</evidence>
<dbReference type="EMBL" id="VBRC01000006">
    <property type="protein sequence ID" value="TLK27264.1"/>
    <property type="molecule type" value="Genomic_DNA"/>
</dbReference>
<dbReference type="Proteomes" id="UP000308000">
    <property type="component" value="Unassembled WGS sequence"/>
</dbReference>
<dbReference type="EMBL" id="JACHFV010000007">
    <property type="protein sequence ID" value="MBB5295567.1"/>
    <property type="molecule type" value="Genomic_DNA"/>
</dbReference>
<evidence type="ECO:0000259" key="2">
    <source>
        <dbReference type="Pfam" id="PF08327"/>
    </source>
</evidence>